<evidence type="ECO:0000313" key="2">
    <source>
        <dbReference type="EMBL" id="JAE05851.1"/>
    </source>
</evidence>
<dbReference type="AlphaFoldDB" id="A0A0A9F6S9"/>
<sequence>MTKLPSIPLLQHAHFPTPVGHCSSSRPPFHAPTPHLLAPAEPLRKSRGDATYPHRRLLTAPHTPPEMGTCAGLHWEEQER</sequence>
<dbReference type="EMBL" id="GBRH01192045">
    <property type="protein sequence ID" value="JAE05851.1"/>
    <property type="molecule type" value="Transcribed_RNA"/>
</dbReference>
<organism evidence="2">
    <name type="scientific">Arundo donax</name>
    <name type="common">Giant reed</name>
    <name type="synonym">Donax arundinaceus</name>
    <dbReference type="NCBI Taxonomy" id="35708"/>
    <lineage>
        <taxon>Eukaryota</taxon>
        <taxon>Viridiplantae</taxon>
        <taxon>Streptophyta</taxon>
        <taxon>Embryophyta</taxon>
        <taxon>Tracheophyta</taxon>
        <taxon>Spermatophyta</taxon>
        <taxon>Magnoliopsida</taxon>
        <taxon>Liliopsida</taxon>
        <taxon>Poales</taxon>
        <taxon>Poaceae</taxon>
        <taxon>PACMAD clade</taxon>
        <taxon>Arundinoideae</taxon>
        <taxon>Arundineae</taxon>
        <taxon>Arundo</taxon>
    </lineage>
</organism>
<proteinExistence type="predicted"/>
<reference evidence="2" key="1">
    <citation type="submission" date="2014-09" db="EMBL/GenBank/DDBJ databases">
        <authorList>
            <person name="Magalhaes I.L.F."/>
            <person name="Oliveira U."/>
            <person name="Santos F.R."/>
            <person name="Vidigal T.H.D.A."/>
            <person name="Brescovit A.D."/>
            <person name="Santos A.J."/>
        </authorList>
    </citation>
    <scope>NUCLEOTIDE SEQUENCE</scope>
    <source>
        <tissue evidence="2">Shoot tissue taken approximately 20 cm above the soil surface</tissue>
    </source>
</reference>
<name>A0A0A9F6S9_ARUDO</name>
<feature type="region of interest" description="Disordered" evidence="1">
    <location>
        <begin position="18"/>
        <end position="80"/>
    </location>
</feature>
<protein>
    <submittedName>
        <fullName evidence="2">Uncharacterized protein</fullName>
    </submittedName>
</protein>
<reference evidence="2" key="2">
    <citation type="journal article" date="2015" name="Data Brief">
        <title>Shoot transcriptome of the giant reed, Arundo donax.</title>
        <authorList>
            <person name="Barrero R.A."/>
            <person name="Guerrero F.D."/>
            <person name="Moolhuijzen P."/>
            <person name="Goolsby J.A."/>
            <person name="Tidwell J."/>
            <person name="Bellgard S.E."/>
            <person name="Bellgard M.I."/>
        </authorList>
    </citation>
    <scope>NUCLEOTIDE SEQUENCE</scope>
    <source>
        <tissue evidence="2">Shoot tissue taken approximately 20 cm above the soil surface</tissue>
    </source>
</reference>
<accession>A0A0A9F6S9</accession>
<evidence type="ECO:0000256" key="1">
    <source>
        <dbReference type="SAM" id="MobiDB-lite"/>
    </source>
</evidence>